<proteinExistence type="predicted"/>
<comment type="caution">
    <text evidence="1">The sequence shown here is derived from an EMBL/GenBank/DDBJ whole genome shotgun (WGS) entry which is preliminary data.</text>
</comment>
<reference evidence="1" key="1">
    <citation type="submission" date="2022-04" db="EMBL/GenBank/DDBJ databases">
        <title>Chromosome-scale genome assembly of Holotrichia oblita Faldermann.</title>
        <authorList>
            <person name="Rongchong L."/>
        </authorList>
    </citation>
    <scope>NUCLEOTIDE SEQUENCE</scope>
    <source>
        <strain evidence="1">81SQS9</strain>
    </source>
</reference>
<accession>A0ACB9TCJ1</accession>
<keyword evidence="1" id="KW-0547">Nucleotide-binding</keyword>
<dbReference type="Proteomes" id="UP001056778">
    <property type="component" value="Chromosome 3"/>
</dbReference>
<gene>
    <name evidence="1" type="ORF">MML48_3g00021134</name>
</gene>
<organism evidence="1 2">
    <name type="scientific">Holotrichia oblita</name>
    <name type="common">Chafer beetle</name>
    <dbReference type="NCBI Taxonomy" id="644536"/>
    <lineage>
        <taxon>Eukaryota</taxon>
        <taxon>Metazoa</taxon>
        <taxon>Ecdysozoa</taxon>
        <taxon>Arthropoda</taxon>
        <taxon>Hexapoda</taxon>
        <taxon>Insecta</taxon>
        <taxon>Pterygota</taxon>
        <taxon>Neoptera</taxon>
        <taxon>Endopterygota</taxon>
        <taxon>Coleoptera</taxon>
        <taxon>Polyphaga</taxon>
        <taxon>Scarabaeiformia</taxon>
        <taxon>Scarabaeidae</taxon>
        <taxon>Melolonthinae</taxon>
        <taxon>Holotrichia</taxon>
    </lineage>
</organism>
<keyword evidence="1" id="KW-0067">ATP-binding</keyword>
<sequence>MADADDLLDYEDEEQTEQTANEANGTVDQKKSVKGTYVSIHSSGFRDFLLKPEILRAIVDCGFEHPSEVQHECIPQAVLGMDILCQAKSGMGKTAVFVLATLQQLEPTENVVYVLVMCHTRSWRSKLVGVFFGGLPIQKDEEVLKSNCPHIVVGTPGRILALVRSKKLNLKNLKHFILDECDKMLELLDMRRDVQEIYRNTPHGKQVMMFSATLSKDIRPVCKKFMQDRILVATNLFGRGMDIERVNIVFNYDMPEDSDTYLHRVARAGRFGTKGLAITFVSEESDAKILNEVQDRFDVNITELPDEIDLSSYRTLTLLSVNTRIDCDNCLAITRSKKLILSLTKESYQASGLEGTTMPRHRQVPTLEQLSLEAIGSVVTTLSPSILAAINIYCEPQLTLQRKLDCLGKILTSHVPFYLYDSMALHVLNAVKALIEKTKKSYFPRICMNMFMTEMNVVVSLTEVVLNQHLKHIDFSQWPKIMRYVLYKNLIKMTGLEVLNLGSCTGGWRTSEHDKFIHQGIMLMKNLRSLCLCFDCTDNVIQILGDNCSNLQSLDVTSSGSVTDRCIPSLLKCSKLQELQLHRTSITVVGYAQLLMGLNRLQDIGRCDEIVMCPQMESISLFHDEQFSDLTVLTALDNLKDLKLLSCNFYTDYLKQLLEIKGCNLTSLHLEHVEEIDLNALVLLNQVAPSSNRGTNRYSVKPFENLERIFWVVDCAITHLEFLLMHAINVKFIHLGSSTGITHSSMSRILGINPMKKLEELRILYSNDMSLRTIELLIASCPNLRVLSELESWQGLSVDELKAFRESIMFVKLDLSILTSKTKNFERTKNCLKTLGLFDVILIWEPPESKICPSSIAKYFDDLQYEVKLCSPKYEPTVRYSVKTPLIDFESCDRDDCAEYVEWLGMLALDVDIEKGSPTDFLSTYEVPVPNIILGQVRILTWTGFFSSKRMELFFNELMKYQEENEKLWLSLYVQGFSDSTVNWADREHHYYSNGDNSYTIFLSTNNSIICSSMSTYKRYNKKEKSKFRKK</sequence>
<keyword evidence="1" id="KW-0347">Helicase</keyword>
<evidence type="ECO:0000313" key="1">
    <source>
        <dbReference type="EMBL" id="KAI4464493.1"/>
    </source>
</evidence>
<keyword evidence="1" id="KW-0378">Hydrolase</keyword>
<protein>
    <submittedName>
        <fullName evidence="1">Atp-dependent rna helicase dbp3</fullName>
    </submittedName>
</protein>
<dbReference type="EMBL" id="CM043017">
    <property type="protein sequence ID" value="KAI4464493.1"/>
    <property type="molecule type" value="Genomic_DNA"/>
</dbReference>
<name>A0ACB9TCJ1_HOLOL</name>
<evidence type="ECO:0000313" key="2">
    <source>
        <dbReference type="Proteomes" id="UP001056778"/>
    </source>
</evidence>
<keyword evidence="2" id="KW-1185">Reference proteome</keyword>